<comment type="similarity">
    <text evidence="1">Belongs to the glycosyl hydrolase 35 family.</text>
</comment>
<dbReference type="RefSeq" id="WP_129173979.1">
    <property type="nucleotide sequence ID" value="NZ_JACCBI010000001.1"/>
</dbReference>
<dbReference type="PANTHER" id="PTHR23421">
    <property type="entry name" value="BETA-GALACTOSIDASE RELATED"/>
    <property type="match status" value="1"/>
</dbReference>
<feature type="domain" description="Beta-galactosidase 1-like first all-beta" evidence="6">
    <location>
        <begin position="370"/>
        <end position="475"/>
    </location>
</feature>
<evidence type="ECO:0000259" key="5">
    <source>
        <dbReference type="Pfam" id="PF01301"/>
    </source>
</evidence>
<dbReference type="EMBL" id="SDPM01000003">
    <property type="protein sequence ID" value="RXZ87047.1"/>
    <property type="molecule type" value="Genomic_DNA"/>
</dbReference>
<dbReference type="InterPro" id="IPR001944">
    <property type="entry name" value="Glycoside_Hdrlase_35"/>
</dbReference>
<feature type="active site" description="Nucleophile" evidence="4">
    <location>
        <position position="234"/>
    </location>
</feature>
<dbReference type="Pfam" id="PF21317">
    <property type="entry name" value="BetaGal_ABD_1"/>
    <property type="match status" value="1"/>
</dbReference>
<dbReference type="Gene3D" id="2.60.120.260">
    <property type="entry name" value="Galactose-binding domain-like"/>
    <property type="match status" value="2"/>
</dbReference>
<dbReference type="Pfam" id="PF21467">
    <property type="entry name" value="BetaGal_gal-bd"/>
    <property type="match status" value="1"/>
</dbReference>
<feature type="domain" description="Glycoside hydrolase 35 catalytic" evidence="5">
    <location>
        <begin position="11"/>
        <end position="324"/>
    </location>
</feature>
<gene>
    <name evidence="8" type="ORF">BJ972_001625</name>
    <name evidence="9" type="ORF">ESP50_08325</name>
</gene>
<dbReference type="Pfam" id="PF01301">
    <property type="entry name" value="Glyco_hydro_35"/>
    <property type="match status" value="1"/>
</dbReference>
<evidence type="ECO:0000313" key="11">
    <source>
        <dbReference type="Proteomes" id="UP000581087"/>
    </source>
</evidence>
<evidence type="ECO:0000313" key="9">
    <source>
        <dbReference type="EMBL" id="RXZ87047.1"/>
    </source>
</evidence>
<comment type="caution">
    <text evidence="9">The sequence shown here is derived from an EMBL/GenBank/DDBJ whole genome shotgun (WGS) entry which is preliminary data.</text>
</comment>
<proteinExistence type="inferred from homology"/>
<dbReference type="Proteomes" id="UP000292686">
    <property type="component" value="Unassembled WGS sequence"/>
</dbReference>
<dbReference type="SUPFAM" id="SSF49785">
    <property type="entry name" value="Galactose-binding domain-like"/>
    <property type="match status" value="1"/>
</dbReference>
<reference evidence="9 10" key="1">
    <citation type="submission" date="2019-01" db="EMBL/GenBank/DDBJ databases">
        <title>Agromyces.</title>
        <authorList>
            <person name="Li J."/>
        </authorList>
    </citation>
    <scope>NUCLEOTIDE SEQUENCE [LARGE SCALE GENOMIC DNA]</scope>
    <source>
        <strain evidence="9 10">DSM 23870</strain>
    </source>
</reference>
<evidence type="ECO:0000256" key="1">
    <source>
        <dbReference type="ARBA" id="ARBA00009809"/>
    </source>
</evidence>
<dbReference type="InterPro" id="IPR017853">
    <property type="entry name" value="GH"/>
</dbReference>
<dbReference type="PRINTS" id="PR00742">
    <property type="entry name" value="GLHYDRLASE35"/>
</dbReference>
<keyword evidence="10" id="KW-1185">Reference proteome</keyword>
<dbReference type="EMBL" id="JACCBI010000001">
    <property type="protein sequence ID" value="NYD67106.1"/>
    <property type="molecule type" value="Genomic_DNA"/>
</dbReference>
<reference evidence="8 11" key="2">
    <citation type="submission" date="2020-07" db="EMBL/GenBank/DDBJ databases">
        <title>Sequencing the genomes of 1000 actinobacteria strains.</title>
        <authorList>
            <person name="Klenk H.-P."/>
        </authorList>
    </citation>
    <scope>NUCLEOTIDE SEQUENCE [LARGE SCALE GENOMIC DNA]</scope>
    <source>
        <strain evidence="8 11">DSM 23870</strain>
    </source>
</reference>
<keyword evidence="3 8" id="KW-0326">Glycosidase</keyword>
<organism evidence="9 10">
    <name type="scientific">Agromyces atrinae</name>
    <dbReference type="NCBI Taxonomy" id="592376"/>
    <lineage>
        <taxon>Bacteria</taxon>
        <taxon>Bacillati</taxon>
        <taxon>Actinomycetota</taxon>
        <taxon>Actinomycetes</taxon>
        <taxon>Micrococcales</taxon>
        <taxon>Microbacteriaceae</taxon>
        <taxon>Agromyces</taxon>
    </lineage>
</organism>
<dbReference type="GO" id="GO:0005975">
    <property type="term" value="P:carbohydrate metabolic process"/>
    <property type="evidence" value="ECO:0007669"/>
    <property type="project" value="InterPro"/>
</dbReference>
<dbReference type="InterPro" id="IPR048913">
    <property type="entry name" value="BetaGal_gal-bd"/>
</dbReference>
<evidence type="ECO:0000313" key="10">
    <source>
        <dbReference type="Proteomes" id="UP000292686"/>
    </source>
</evidence>
<dbReference type="SUPFAM" id="SSF51445">
    <property type="entry name" value="(Trans)glycosidases"/>
    <property type="match status" value="1"/>
</dbReference>
<dbReference type="InterPro" id="IPR019801">
    <property type="entry name" value="Glyco_hydro_35_CS"/>
</dbReference>
<dbReference type="InterPro" id="IPR048912">
    <property type="entry name" value="BetaGal1-like_ABD1"/>
</dbReference>
<dbReference type="FunFam" id="3.20.20.80:FF:000115">
    <property type="entry name" value="Beta-galactosidase"/>
    <property type="match status" value="1"/>
</dbReference>
<keyword evidence="2 8" id="KW-0378">Hydrolase</keyword>
<feature type="domain" description="Beta-galactosidase galactose-binding" evidence="7">
    <location>
        <begin position="499"/>
        <end position="557"/>
    </location>
</feature>
<feature type="active site" description="Proton donor" evidence="4">
    <location>
        <position position="158"/>
    </location>
</feature>
<dbReference type="PROSITE" id="PS01182">
    <property type="entry name" value="GLYCOSYL_HYDROL_F35"/>
    <property type="match status" value="1"/>
</dbReference>
<sequence length="585" mass="63730">MPQFSIGERDFLLDGEPFQVISGALHYFRVHPGQWRERLRAARQMGLNTIETYVPWNEHEPRRGEFDASGRLDLAAFLELVHDEGMFAIVRPGPFICAEWDGGGLPAWLFLEPGIGIRSSEPRFVAEITRYLERVLAIVEPLQVQSGGPVILVQIENEYGAYGSDKAYLEELVRVTRAAGIDVPLTTVDQPAGTMLDDGSLPELLKTGSFGSRSAERLATLRAAQPTGPLMCSEFWCGWFDHWGAHHHTTTPAESAAELDTLLAAGASVNIYMVHGGTNFGLTNGANDKGVFQPTITSYDYDSPLDEAGRPTEKFHRFREVIARYAPVPDETPAGAVPAPTPTAPLRTVAALRTLAEGANEWMPAAGLPTLDSIGRYRGFAYYRTLLEGSGAPAVFTVDEVRDRATATLDGAYIGTLARELHENALTLPRTSGEFALLIEDEGRVNYGTRIGEQKGLIGPARLDGSELTGWQTLDVDIDALAAEAGALESSVDGVLAEPAFLVADVELDEASDLFLDTRHFGKGLVWVNGFALGRYWRKGPQGTLYVPRPATRAGSNRIVVLELETLADPTIRFAPDLILGHTDF</sequence>
<dbReference type="GO" id="GO:0004565">
    <property type="term" value="F:beta-galactosidase activity"/>
    <property type="evidence" value="ECO:0007669"/>
    <property type="project" value="UniProtKB-EC"/>
</dbReference>
<dbReference type="InterPro" id="IPR008979">
    <property type="entry name" value="Galactose-bd-like_sf"/>
</dbReference>
<dbReference type="EC" id="3.2.1.23" evidence="8"/>
<dbReference type="Gene3D" id="3.20.20.80">
    <property type="entry name" value="Glycosidases"/>
    <property type="match status" value="1"/>
</dbReference>
<evidence type="ECO:0000256" key="2">
    <source>
        <dbReference type="ARBA" id="ARBA00022801"/>
    </source>
</evidence>
<evidence type="ECO:0000313" key="8">
    <source>
        <dbReference type="EMBL" id="NYD67106.1"/>
    </source>
</evidence>
<dbReference type="InterPro" id="IPR031330">
    <property type="entry name" value="Gly_Hdrlase_35_cat"/>
</dbReference>
<dbReference type="Proteomes" id="UP000581087">
    <property type="component" value="Unassembled WGS sequence"/>
</dbReference>
<evidence type="ECO:0000256" key="4">
    <source>
        <dbReference type="PIRSR" id="PIRSR006336-1"/>
    </source>
</evidence>
<dbReference type="PIRSF" id="PIRSF006336">
    <property type="entry name" value="B-gal"/>
    <property type="match status" value="1"/>
</dbReference>
<protein>
    <submittedName>
        <fullName evidence="9">Beta-galactosidase</fullName>
        <ecNumber evidence="8">3.2.1.23</ecNumber>
    </submittedName>
</protein>
<dbReference type="InterPro" id="IPR026283">
    <property type="entry name" value="B-gal_1-like"/>
</dbReference>
<dbReference type="AlphaFoldDB" id="A0A4Q2M6V9"/>
<name>A0A4Q2M6V9_9MICO</name>
<evidence type="ECO:0000256" key="3">
    <source>
        <dbReference type="ARBA" id="ARBA00023295"/>
    </source>
</evidence>
<evidence type="ECO:0000259" key="6">
    <source>
        <dbReference type="Pfam" id="PF21317"/>
    </source>
</evidence>
<accession>A0A4Q2M6V9</accession>
<evidence type="ECO:0000259" key="7">
    <source>
        <dbReference type="Pfam" id="PF21467"/>
    </source>
</evidence>
<dbReference type="OrthoDB" id="9813184at2"/>